<dbReference type="GO" id="GO:0005524">
    <property type="term" value="F:ATP binding"/>
    <property type="evidence" value="ECO:0007669"/>
    <property type="project" value="UniProtKB-KW"/>
</dbReference>
<feature type="region of interest" description="Disordered" evidence="3">
    <location>
        <begin position="442"/>
        <end position="465"/>
    </location>
</feature>
<dbReference type="Pfam" id="PF13181">
    <property type="entry name" value="TPR_8"/>
    <property type="match status" value="1"/>
</dbReference>
<dbReference type="Pfam" id="PF00931">
    <property type="entry name" value="NB-ARC"/>
    <property type="match status" value="1"/>
</dbReference>
<dbReference type="InterPro" id="IPR027417">
    <property type="entry name" value="P-loop_NTPase"/>
</dbReference>
<feature type="domain" description="NB-ARC" evidence="4">
    <location>
        <begin position="148"/>
        <end position="298"/>
    </location>
</feature>
<dbReference type="EMBL" id="JBHUKQ010000015">
    <property type="protein sequence ID" value="MFD2484428.1"/>
    <property type="molecule type" value="Genomic_DNA"/>
</dbReference>
<evidence type="ECO:0000256" key="2">
    <source>
        <dbReference type="PROSITE-ProRule" id="PRU00339"/>
    </source>
</evidence>
<dbReference type="InterPro" id="IPR011990">
    <property type="entry name" value="TPR-like_helical_dom_sf"/>
</dbReference>
<feature type="compositionally biased region" description="Basic and acidic residues" evidence="3">
    <location>
        <begin position="452"/>
        <end position="464"/>
    </location>
</feature>
<protein>
    <submittedName>
        <fullName evidence="6">ATP-binding protein</fullName>
    </submittedName>
</protein>
<keyword evidence="1" id="KW-0677">Repeat</keyword>
<dbReference type="Pfam" id="PF13424">
    <property type="entry name" value="TPR_12"/>
    <property type="match status" value="2"/>
</dbReference>
<dbReference type="SUPFAM" id="SSF48452">
    <property type="entry name" value="TPR-like"/>
    <property type="match status" value="2"/>
</dbReference>
<dbReference type="Gene3D" id="1.10.8.430">
    <property type="entry name" value="Helical domain of apoptotic protease-activating factors"/>
    <property type="match status" value="1"/>
</dbReference>
<evidence type="ECO:0000313" key="7">
    <source>
        <dbReference type="Proteomes" id="UP001597542"/>
    </source>
</evidence>
<gene>
    <name evidence="6" type="ORF">ACFSUT_29410</name>
</gene>
<accession>A0ABW5I5C6</accession>
<sequence>MGVSGDLAPSPDEAVDLAEFVSLLGELRAWAGQPSYRSLAKRVGPLMRPAQVVSPSTVVDAFKPGRRRLDIDLVVAIVKALGLDEAAVARWRMACIAAHANAKTGGPVGVFRQLPADLATFTGRTRELAQLMDAAADDGRRGPRTVVVSAIEGMAGVGKTRLAVRAAHELTRAGRYADVQLYVDLRGFDAELSPADPGAVLDGFLRQLGVAAQRVPEGLDQRAAMFRDRMEGKDALVLLDNAADDRQVRDLIPASPTCLVLITSRRTLAALEGATFHPLDVFGQSEALDLLARIAGADRVAAEPSSAEQIIEACGCLPLAVSLAASRLRSRPAWRLADFAERIADAGLVSASIGGRSVRAVFDLSMDVLPESLRRFFLAASLFPGGDFTAQAAAALADTGVGAARQMLEQLQDEHLLQQNTPGRYAFHDLLRTYARELAAEESTRSTPAVDEPVRGHARGKDTETDGVGADLGALTRLFDHYRYTAAVAMDLVEPATRERRPRVTPPDTEAQEFAGRAEALGWLQTERPNLLAVAARAASCGLAVHVSQLSHITWRFLHDHGHHRDALELHTLAATVTRASGDRRGQTNALRFSGLACERLGMLREALAAFEQARALCEDPGDRAAILEGLGNVNVLRCRYARAIGYFDQALALWQSLGRMLGVGNNLGNLGIASFHLGRYGTAHDYLVRALAVHRDHGYPTSQAQALIWLGIAGERTGNYAEAAEHLNRALELTQAHSLPAEESDALEVRGRVRLAQGDSDQALADLLCSLEIRGQHLNQPNMCNSLLALGALYQRQREYDRALDHLGRALETAREVGTPAGQCAALTGLGEVLAALGDTSSALDHHRRALEFARKAGDPYWLARAREGLGMVLRTEGHEARGTIQLQAAHDSYDKIGVPDAKRVEAHLPGRQVSAP</sequence>
<dbReference type="InterPro" id="IPR036388">
    <property type="entry name" value="WH-like_DNA-bd_sf"/>
</dbReference>
<evidence type="ECO:0000259" key="5">
    <source>
        <dbReference type="Pfam" id="PF25873"/>
    </source>
</evidence>
<dbReference type="InterPro" id="IPR042197">
    <property type="entry name" value="Apaf_helical"/>
</dbReference>
<evidence type="ECO:0000259" key="4">
    <source>
        <dbReference type="Pfam" id="PF00931"/>
    </source>
</evidence>
<dbReference type="SUPFAM" id="SSF52540">
    <property type="entry name" value="P-loop containing nucleoside triphosphate hydrolases"/>
    <property type="match status" value="1"/>
</dbReference>
<keyword evidence="6" id="KW-0067">ATP-binding</keyword>
<dbReference type="PANTHER" id="PTHR47691:SF3">
    <property type="entry name" value="HTH-TYPE TRANSCRIPTIONAL REGULATOR RV0890C-RELATED"/>
    <property type="match status" value="1"/>
</dbReference>
<keyword evidence="7" id="KW-1185">Reference proteome</keyword>
<dbReference type="InterPro" id="IPR002182">
    <property type="entry name" value="NB-ARC"/>
</dbReference>
<dbReference type="SMART" id="SM00028">
    <property type="entry name" value="TPR"/>
    <property type="match status" value="7"/>
</dbReference>
<dbReference type="Pfam" id="PF25873">
    <property type="entry name" value="WHD_MalT"/>
    <property type="match status" value="1"/>
</dbReference>
<dbReference type="Proteomes" id="UP001597542">
    <property type="component" value="Unassembled WGS sequence"/>
</dbReference>
<feature type="repeat" description="TPR" evidence="2">
    <location>
        <begin position="705"/>
        <end position="738"/>
    </location>
</feature>
<keyword evidence="6" id="KW-0547">Nucleotide-binding</keyword>
<dbReference type="Gene3D" id="1.10.10.10">
    <property type="entry name" value="Winged helix-like DNA-binding domain superfamily/Winged helix DNA-binding domain"/>
    <property type="match status" value="1"/>
</dbReference>
<evidence type="ECO:0000256" key="3">
    <source>
        <dbReference type="SAM" id="MobiDB-lite"/>
    </source>
</evidence>
<reference evidence="7" key="1">
    <citation type="journal article" date="2019" name="Int. J. Syst. Evol. Microbiol.">
        <title>The Global Catalogue of Microorganisms (GCM) 10K type strain sequencing project: providing services to taxonomists for standard genome sequencing and annotation.</title>
        <authorList>
            <consortium name="The Broad Institute Genomics Platform"/>
            <consortium name="The Broad Institute Genome Sequencing Center for Infectious Disease"/>
            <person name="Wu L."/>
            <person name="Ma J."/>
        </authorList>
    </citation>
    <scope>NUCLEOTIDE SEQUENCE [LARGE SCALE GENOMIC DNA]</scope>
    <source>
        <strain evidence="7">CGMCC 4.7638</strain>
    </source>
</reference>
<dbReference type="PRINTS" id="PR00364">
    <property type="entry name" value="DISEASERSIST"/>
</dbReference>
<dbReference type="PANTHER" id="PTHR47691">
    <property type="entry name" value="REGULATOR-RELATED"/>
    <property type="match status" value="1"/>
</dbReference>
<comment type="caution">
    <text evidence="6">The sequence shown here is derived from an EMBL/GenBank/DDBJ whole genome shotgun (WGS) entry which is preliminary data.</text>
</comment>
<dbReference type="Gene3D" id="1.25.40.10">
    <property type="entry name" value="Tetratricopeptide repeat domain"/>
    <property type="match status" value="2"/>
</dbReference>
<evidence type="ECO:0000256" key="1">
    <source>
        <dbReference type="ARBA" id="ARBA00022737"/>
    </source>
</evidence>
<dbReference type="PROSITE" id="PS50005">
    <property type="entry name" value="TPR"/>
    <property type="match status" value="2"/>
</dbReference>
<proteinExistence type="predicted"/>
<feature type="domain" description="MalT-like winged helix" evidence="5">
    <location>
        <begin position="367"/>
        <end position="443"/>
    </location>
</feature>
<dbReference type="InterPro" id="IPR019734">
    <property type="entry name" value="TPR_rpt"/>
</dbReference>
<evidence type="ECO:0000313" key="6">
    <source>
        <dbReference type="EMBL" id="MFD2484428.1"/>
    </source>
</evidence>
<feature type="repeat" description="TPR" evidence="2">
    <location>
        <begin position="785"/>
        <end position="818"/>
    </location>
</feature>
<keyword evidence="2" id="KW-0802">TPR repeat</keyword>
<organism evidence="6 7">
    <name type="scientific">Amycolatopsis albidoflavus</name>
    <dbReference type="NCBI Taxonomy" id="102226"/>
    <lineage>
        <taxon>Bacteria</taxon>
        <taxon>Bacillati</taxon>
        <taxon>Actinomycetota</taxon>
        <taxon>Actinomycetes</taxon>
        <taxon>Pseudonocardiales</taxon>
        <taxon>Pseudonocardiaceae</taxon>
        <taxon>Amycolatopsis</taxon>
    </lineage>
</organism>
<dbReference type="RefSeq" id="WP_344275073.1">
    <property type="nucleotide sequence ID" value="NZ_BAAAHV010000012.1"/>
</dbReference>
<name>A0ABW5I5C6_9PSEU</name>
<dbReference type="Gene3D" id="3.40.50.300">
    <property type="entry name" value="P-loop containing nucleotide triphosphate hydrolases"/>
    <property type="match status" value="1"/>
</dbReference>
<dbReference type="InterPro" id="IPR059106">
    <property type="entry name" value="WHD_MalT"/>
</dbReference>